<dbReference type="PANTHER" id="PTHR22950">
    <property type="entry name" value="AMINO ACID TRANSPORTER"/>
    <property type="match status" value="1"/>
</dbReference>
<evidence type="ECO:0000256" key="14">
    <source>
        <dbReference type="ARBA" id="ARBA00038442"/>
    </source>
</evidence>
<evidence type="ECO:0000256" key="4">
    <source>
        <dbReference type="ARBA" id="ARBA00022692"/>
    </source>
</evidence>
<organism evidence="18 19">
    <name type="scientific">Caenorhabditis auriculariae</name>
    <dbReference type="NCBI Taxonomy" id="2777116"/>
    <lineage>
        <taxon>Eukaryota</taxon>
        <taxon>Metazoa</taxon>
        <taxon>Ecdysozoa</taxon>
        <taxon>Nematoda</taxon>
        <taxon>Chromadorea</taxon>
        <taxon>Rhabditida</taxon>
        <taxon>Rhabditina</taxon>
        <taxon>Rhabditomorpha</taxon>
        <taxon>Rhabditoidea</taxon>
        <taxon>Rhabditidae</taxon>
        <taxon>Peloderinae</taxon>
        <taxon>Caenorhabditis</taxon>
    </lineage>
</organism>
<sequence length="623" mass="69665">MILGISSNHLRVLVPLKWSLQKGPGRYPYLRSYEQLLEKDGRGVRLKPSKMSSYGAIGVDDDLEPLIETDRRPRAPSTRRRTMSASQALATSPSSFGAGRQPYLFSGGLGLREDSMMSLHSEEDHHREHNNALRYRLLNRLDPGGEHFTMPDHVIPAGLFSILPFEELKDRSGKQGSIVTIFSIWNTMMGTSLLAMPWALQQAGLVGGIVIMLAMAALCFYTALIIIESPAKLPPNLGLDLAAAEFSDVCKYYFGRIGEMTAIVFSAIVLVGGIIVYWVLMSNFLFYTGAVVYEALQPNSTTIPVLENRTFICDVYCPNEALSESIPQWEQQLWDAVEEVSDAAWNFDRFWTLQGTVPIFLAIALFPLMNFKSPTFFTKFNVLGTVSVVFLLVFVFSKFLECGCNMNFTDPHSIHYVNLFNWHFPALSGTLTLSYFIHNAVLTILRNQKYPENNRRDLSIGYTLVAFCYVFIGVTFFAAFPVQRSCISDNFLNNFGAGDILSSAARLFLLFQMVTVLPLLMFLVRSQLSYAVYNVTWPGIWKVIGLNLALIAIAVTFATFYPNVGSILRYVGSVAGLIYVFALPSLVYIKNQKELGTLTNPKRIFHYGIIAIGVLNLLAQFAI</sequence>
<dbReference type="PANTHER" id="PTHR22950:SF244">
    <property type="entry name" value="NEUTRAL AMINO ACID TRANSPORTER 9"/>
    <property type="match status" value="1"/>
</dbReference>
<dbReference type="OrthoDB" id="294730at2759"/>
<feature type="transmembrane region" description="Helical" evidence="16">
    <location>
        <begin position="178"/>
        <end position="199"/>
    </location>
</feature>
<keyword evidence="5" id="KW-0479">Metal-binding</keyword>
<evidence type="ECO:0000256" key="10">
    <source>
        <dbReference type="ARBA" id="ARBA00023136"/>
    </source>
</evidence>
<evidence type="ECO:0000313" key="18">
    <source>
        <dbReference type="EMBL" id="CAD6190809.1"/>
    </source>
</evidence>
<dbReference type="GO" id="GO:0046872">
    <property type="term" value="F:metal ion binding"/>
    <property type="evidence" value="ECO:0007669"/>
    <property type="project" value="UniProtKB-KW"/>
</dbReference>
<dbReference type="EMBL" id="CAJGYM010000017">
    <property type="protein sequence ID" value="CAD6190809.1"/>
    <property type="molecule type" value="Genomic_DNA"/>
</dbReference>
<comment type="subcellular location">
    <subcellularLocation>
        <location evidence="1">Late endosome membrane</location>
        <topology evidence="1">Multi-pass membrane protein</topology>
    </subcellularLocation>
    <subcellularLocation>
        <location evidence="2">Lysosome membrane</location>
        <topology evidence="2">Multi-pass membrane protein</topology>
    </subcellularLocation>
</comment>
<feature type="transmembrane region" description="Helical" evidence="16">
    <location>
        <begin position="350"/>
        <end position="368"/>
    </location>
</feature>
<keyword evidence="3" id="KW-0813">Transport</keyword>
<evidence type="ECO:0000256" key="13">
    <source>
        <dbReference type="ARBA" id="ARBA00023228"/>
    </source>
</evidence>
<keyword evidence="6" id="KW-0967">Endosome</keyword>
<feature type="domain" description="Amino acid transporter transmembrane" evidence="17">
    <location>
        <begin position="359"/>
        <end position="619"/>
    </location>
</feature>
<feature type="transmembrane region" description="Helical" evidence="16">
    <location>
        <begin position="567"/>
        <end position="589"/>
    </location>
</feature>
<comment type="caution">
    <text evidence="18">The sequence shown here is derived from an EMBL/GenBank/DDBJ whole genome shotgun (WGS) entry which is preliminary data.</text>
</comment>
<feature type="transmembrane region" description="Helical" evidence="16">
    <location>
        <begin position="261"/>
        <end position="280"/>
    </location>
</feature>
<evidence type="ECO:0000256" key="8">
    <source>
        <dbReference type="ARBA" id="ARBA00022989"/>
    </source>
</evidence>
<dbReference type="Pfam" id="PF01490">
    <property type="entry name" value="Aa_trans"/>
    <property type="match status" value="2"/>
</dbReference>
<keyword evidence="4 16" id="KW-0812">Transmembrane</keyword>
<keyword evidence="11" id="KW-1015">Disulfide bond</keyword>
<dbReference type="AlphaFoldDB" id="A0A8S1H4U3"/>
<keyword evidence="8 16" id="KW-1133">Transmembrane helix</keyword>
<keyword evidence="9" id="KW-0915">Sodium</keyword>
<accession>A0A8S1H4U3</accession>
<protein>
    <recommendedName>
        <fullName evidence="17">Amino acid transporter transmembrane domain-containing protein</fullName>
    </recommendedName>
</protein>
<gene>
    <name evidence="18" type="ORF">CAUJ_LOCUS6728</name>
</gene>
<evidence type="ECO:0000256" key="15">
    <source>
        <dbReference type="SAM" id="MobiDB-lite"/>
    </source>
</evidence>
<dbReference type="Proteomes" id="UP000835052">
    <property type="component" value="Unassembled WGS sequence"/>
</dbReference>
<evidence type="ECO:0000256" key="7">
    <source>
        <dbReference type="ARBA" id="ARBA00022970"/>
    </source>
</evidence>
<dbReference type="InterPro" id="IPR013057">
    <property type="entry name" value="AA_transpt_TM"/>
</dbReference>
<reference evidence="18" key="1">
    <citation type="submission" date="2020-10" db="EMBL/GenBank/DDBJ databases">
        <authorList>
            <person name="Kikuchi T."/>
        </authorList>
    </citation>
    <scope>NUCLEOTIDE SEQUENCE</scope>
    <source>
        <strain evidence="18">NKZ352</strain>
    </source>
</reference>
<keyword evidence="12" id="KW-0325">Glycoprotein</keyword>
<evidence type="ECO:0000256" key="16">
    <source>
        <dbReference type="SAM" id="Phobius"/>
    </source>
</evidence>
<keyword evidence="7" id="KW-0029">Amino-acid transport</keyword>
<evidence type="ECO:0000256" key="12">
    <source>
        <dbReference type="ARBA" id="ARBA00023180"/>
    </source>
</evidence>
<feature type="transmembrane region" description="Helical" evidence="16">
    <location>
        <begin position="543"/>
        <end position="561"/>
    </location>
</feature>
<evidence type="ECO:0000256" key="1">
    <source>
        <dbReference type="ARBA" id="ARBA00004107"/>
    </source>
</evidence>
<comment type="similarity">
    <text evidence="14">Belongs to the amino acid/polyamine transporter 2 family. SLC38A9 subfamily.</text>
</comment>
<feature type="transmembrane region" description="Helical" evidence="16">
    <location>
        <begin position="604"/>
        <end position="622"/>
    </location>
</feature>
<dbReference type="GO" id="GO:0031902">
    <property type="term" value="C:late endosome membrane"/>
    <property type="evidence" value="ECO:0007669"/>
    <property type="project" value="UniProtKB-SubCell"/>
</dbReference>
<keyword evidence="10 16" id="KW-0472">Membrane</keyword>
<dbReference type="GO" id="GO:0005765">
    <property type="term" value="C:lysosomal membrane"/>
    <property type="evidence" value="ECO:0007669"/>
    <property type="project" value="UniProtKB-SubCell"/>
</dbReference>
<evidence type="ECO:0000313" key="19">
    <source>
        <dbReference type="Proteomes" id="UP000835052"/>
    </source>
</evidence>
<evidence type="ECO:0000256" key="9">
    <source>
        <dbReference type="ARBA" id="ARBA00023053"/>
    </source>
</evidence>
<name>A0A8S1H4U3_9PELO</name>
<feature type="transmembrane region" description="Helical" evidence="16">
    <location>
        <begin position="420"/>
        <end position="437"/>
    </location>
</feature>
<feature type="transmembrane region" description="Helical" evidence="16">
    <location>
        <begin position="458"/>
        <end position="480"/>
    </location>
</feature>
<evidence type="ECO:0000256" key="6">
    <source>
        <dbReference type="ARBA" id="ARBA00022753"/>
    </source>
</evidence>
<feature type="domain" description="Amino acid transporter transmembrane" evidence="17">
    <location>
        <begin position="180"/>
        <end position="285"/>
    </location>
</feature>
<feature type="transmembrane region" description="Helical" evidence="16">
    <location>
        <begin position="205"/>
        <end position="227"/>
    </location>
</feature>
<evidence type="ECO:0000259" key="17">
    <source>
        <dbReference type="Pfam" id="PF01490"/>
    </source>
</evidence>
<keyword evidence="13" id="KW-0458">Lysosome</keyword>
<feature type="transmembrane region" description="Helical" evidence="16">
    <location>
        <begin position="380"/>
        <end position="400"/>
    </location>
</feature>
<evidence type="ECO:0000256" key="11">
    <source>
        <dbReference type="ARBA" id="ARBA00023157"/>
    </source>
</evidence>
<proteinExistence type="inferred from homology"/>
<evidence type="ECO:0000256" key="3">
    <source>
        <dbReference type="ARBA" id="ARBA00022448"/>
    </source>
</evidence>
<evidence type="ECO:0000256" key="2">
    <source>
        <dbReference type="ARBA" id="ARBA00004155"/>
    </source>
</evidence>
<feature type="transmembrane region" description="Helical" evidence="16">
    <location>
        <begin position="500"/>
        <end position="523"/>
    </location>
</feature>
<keyword evidence="19" id="KW-1185">Reference proteome</keyword>
<feature type="region of interest" description="Disordered" evidence="15">
    <location>
        <begin position="68"/>
        <end position="93"/>
    </location>
</feature>
<dbReference type="GO" id="GO:0015179">
    <property type="term" value="F:L-amino acid transmembrane transporter activity"/>
    <property type="evidence" value="ECO:0007669"/>
    <property type="project" value="TreeGrafter"/>
</dbReference>
<evidence type="ECO:0000256" key="5">
    <source>
        <dbReference type="ARBA" id="ARBA00022723"/>
    </source>
</evidence>